<proteinExistence type="predicted"/>
<keyword evidence="2" id="KW-1185">Reference proteome</keyword>
<dbReference type="InterPro" id="IPR049777">
    <property type="entry name" value="SCO2524-like"/>
</dbReference>
<evidence type="ECO:0000313" key="1">
    <source>
        <dbReference type="EMBL" id="MBS2547654.1"/>
    </source>
</evidence>
<comment type="caution">
    <text evidence="1">The sequence shown here is derived from an EMBL/GenBank/DDBJ whole genome shotgun (WGS) entry which is preliminary data.</text>
</comment>
<sequence>MRIEPRKQILDIWRDMLKDCYEQKKWIWGGRAESNSIADAEQLLCLFYPITQIDTFGVYDPDAIPDDVLDVLRPLGESSRISRTLVDVALEYFDNHTGEDGQPRFGAGSYLRTLDPDQPLPEDQRLQGLDVVDAYSISITLCLSLLVFVNARAEEEKQARQLDKLGDLRVRASRRLTAAMVGMLRSFVVNSVSVDTAEGQNILNMLRQGDTTDAELQQGLSTRFGRLRSQLHADVRLGVPDDTKPDDDELFECGWTWGIAQGAESIGDFDFDVAAKDGYATTRPWLYFTVSALDGIVDLDSRRIRALNILDEDQRRLSDALALRWDLTQRYWSAMARFDPEHWPLEDIPWRTSDGEESDYYSLLVMSVLIQDLINRAATDADLIKAVGIIQELAIRGRITRRMTDDDPAVALHHPGVRQGLGGSEDVVDAGLALYAADYAPLIIKRSLQAAQLTDNVEAREALMTVAEAAMDHLNERRLIRDGNPVELWDSLQHFPGLENLSFAKPSWYVTERVVEALVATAAAFEQEPPRSSRMYDHLLRLLHEADHVYNQELLRSNVNDRSTLRDRLEEIGEHIKRSRELRFRRTSTAIALAERALRLLDALEEAREDAGRRR</sequence>
<organism evidence="1 2">
    <name type="scientific">Catenulispora pinistramenti</name>
    <dbReference type="NCBI Taxonomy" id="2705254"/>
    <lineage>
        <taxon>Bacteria</taxon>
        <taxon>Bacillati</taxon>
        <taxon>Actinomycetota</taxon>
        <taxon>Actinomycetes</taxon>
        <taxon>Catenulisporales</taxon>
        <taxon>Catenulisporaceae</taxon>
        <taxon>Catenulispora</taxon>
    </lineage>
</organism>
<evidence type="ECO:0000313" key="2">
    <source>
        <dbReference type="Proteomes" id="UP000730482"/>
    </source>
</evidence>
<dbReference type="EMBL" id="JAAFYZ010000032">
    <property type="protein sequence ID" value="MBS2547654.1"/>
    <property type="molecule type" value="Genomic_DNA"/>
</dbReference>
<protein>
    <submittedName>
        <fullName evidence="1">Uncharacterized protein</fullName>
    </submittedName>
</protein>
<accession>A0ABS5KNM6</accession>
<dbReference type="NCBIfam" id="NF040567">
    <property type="entry name" value="SCO2524_fam"/>
    <property type="match status" value="1"/>
</dbReference>
<reference evidence="1 2" key="1">
    <citation type="submission" date="2020-02" db="EMBL/GenBank/DDBJ databases">
        <title>Acidophilic actinobacteria isolated from forest soil.</title>
        <authorList>
            <person name="Golinska P."/>
        </authorList>
    </citation>
    <scope>NUCLEOTIDE SEQUENCE [LARGE SCALE GENOMIC DNA]</scope>
    <source>
        <strain evidence="1 2">NL8</strain>
    </source>
</reference>
<dbReference type="Proteomes" id="UP000730482">
    <property type="component" value="Unassembled WGS sequence"/>
</dbReference>
<gene>
    <name evidence="1" type="ORF">KGQ19_12305</name>
</gene>
<dbReference type="RefSeq" id="WP_212009236.1">
    <property type="nucleotide sequence ID" value="NZ_JAAFYZ010000032.1"/>
</dbReference>
<name>A0ABS5KNM6_9ACTN</name>